<dbReference type="SUPFAM" id="SSF52058">
    <property type="entry name" value="L domain-like"/>
    <property type="match status" value="1"/>
</dbReference>
<feature type="domain" description="NB-ARC" evidence="11">
    <location>
        <begin position="369"/>
        <end position="537"/>
    </location>
</feature>
<keyword evidence="7" id="KW-0677">Repeat</keyword>
<keyword evidence="15" id="KW-1185">Reference proteome</keyword>
<dbReference type="SUPFAM" id="SSF52540">
    <property type="entry name" value="P-loop containing nucleoside triphosphate hydrolases"/>
    <property type="match status" value="1"/>
</dbReference>
<dbReference type="Gene3D" id="1.20.5.4130">
    <property type="match status" value="1"/>
</dbReference>
<name>A0ABD2Y6R9_9GENT</name>
<comment type="caution">
    <text evidence="14">The sequence shown here is derived from an EMBL/GenBank/DDBJ whole genome shotgun (WGS) entry which is preliminary data.</text>
</comment>
<dbReference type="GO" id="GO:0009626">
    <property type="term" value="P:plant-type hypersensitive response"/>
    <property type="evidence" value="ECO:0007669"/>
    <property type="project" value="UniProtKB-KW"/>
</dbReference>
<evidence type="ECO:0000256" key="9">
    <source>
        <dbReference type="ARBA" id="ARBA00022821"/>
    </source>
</evidence>
<feature type="domain" description="Disease resistance N-terminal" evidence="12">
    <location>
        <begin position="227"/>
        <end position="302"/>
    </location>
</feature>
<evidence type="ECO:0000256" key="4">
    <source>
        <dbReference type="ARBA" id="ARBA00022490"/>
    </source>
</evidence>
<keyword evidence="5" id="KW-0433">Leucine-rich repeat</keyword>
<dbReference type="Gene3D" id="3.40.50.300">
    <property type="entry name" value="P-loop containing nucleotide triphosphate hydrolases"/>
    <property type="match status" value="1"/>
</dbReference>
<evidence type="ECO:0000256" key="8">
    <source>
        <dbReference type="ARBA" id="ARBA00022741"/>
    </source>
</evidence>
<sequence length="1083" mass="124756">MTVPVKIQIQSLEEKLRFSRNSVDFAVKYCNSYDKLEDFLTTIQTWSNNAACMSLLYWIDGLNENMVSQLDAMLSDMISKNMPYDPLDAKMYLGIVKASKSLLPSDTLEMGKTVASFVELLLENLALSFKDHCEMLREGLIFLITSLVDPPKECKRKGGNLSWTKVDNVNSLVESLICLLCTSKERDLLLSDLLEKIERVKAEVRELYLDPSNSSEYNFPKTNGMGFIDFLTGHFTDFMECEASFIPFAKDKVMMLHSELLYFRSFLDDIINLQNEHEEVKTVWTQIISVAYQVENIINSCSIVDVPIWYNIIRFNCALEEVKAVRTEVMRMKQKYNIGKRNAEINTKPVHPSRVKTSKVDEDVVGFRDEANAIIELLNRPSKKLEIVSIIGMPGVGKTTLAKKVYDDPSIAFHKRAWCFVSQVYTTRDLLLGILKSVGEGIQEVEFSKDDQDLAALLQKCLRRNKYLVVMDNIWDFEAWNAVRLSFPDDGIGSRVIFTTQNCNLSLDTELRSHSYQLSPLAEEKSWDFLREKLFHKGGCSQELSKIGKQIVRYCEGLPLAITVIAGLLAKEKENVKWWKQVEKSLRSNDTSEGYMGTLELSFIHLTDTLKPCFLYFGAFQKGEVISARKLILLWSAEGFIKRTEMKSFIVVAKEYLNELINLSLVIVYERCSNGGIKACRVHDLLHNFCSEKAKEENFLHVVERSEISHNFLNPKMHGYCRLCIHTELETFMSSEPPCPHVCSLLYLGTSRWDQSYSSHFFNNFKILKVLNLDRVCLDCSFPEEIISIVHLRYLAIWGYITSVPASLANLWKLETLIIKGMEYFIHFPDTIWKMKSLKHVDVSEAAVLSLGDYEDEESCQLSNIETFASVSISHGGDTEKLLGRLSRLQKLRCVFRDSKDYRKKGIQFPALTSLKDLESLKVSTNGSHEQVFYCWMRIQFKGFNFPSKLKKLTLYKLGLPWRAMSTLRELCNLEVLKLRQQAFLGKTWDMEDEEFENLKLLELSNLDIVHWKAGSNPFPRLERLVIRDCYELEEIPLSFADIYHFEKIQLQRCNREVENSAMQILKAQQEMGDVKLEVHVFH</sequence>
<dbReference type="PRINTS" id="PR00364">
    <property type="entry name" value="DISEASERSIST"/>
</dbReference>
<comment type="similarity">
    <text evidence="3">Belongs to the disease resistance NB-LRR family.</text>
</comment>
<gene>
    <name evidence="14" type="ORF">ACH5RR_036008</name>
</gene>
<dbReference type="EMBL" id="JBJUIK010000015">
    <property type="protein sequence ID" value="KAL3501559.1"/>
    <property type="molecule type" value="Genomic_DNA"/>
</dbReference>
<evidence type="ECO:0000256" key="7">
    <source>
        <dbReference type="ARBA" id="ARBA00022737"/>
    </source>
</evidence>
<evidence type="ECO:0000313" key="14">
    <source>
        <dbReference type="EMBL" id="KAL3501559.1"/>
    </source>
</evidence>
<evidence type="ECO:0000256" key="5">
    <source>
        <dbReference type="ARBA" id="ARBA00022614"/>
    </source>
</evidence>
<dbReference type="GO" id="GO:0005524">
    <property type="term" value="F:ATP binding"/>
    <property type="evidence" value="ECO:0007669"/>
    <property type="project" value="UniProtKB-KW"/>
</dbReference>
<dbReference type="PANTHER" id="PTHR23155:SF1152">
    <property type="entry name" value="AAA+ ATPASE DOMAIN-CONTAINING PROTEIN"/>
    <property type="match status" value="1"/>
</dbReference>
<dbReference type="InterPro" id="IPR038005">
    <property type="entry name" value="RX-like_CC"/>
</dbReference>
<dbReference type="Pfam" id="PF23559">
    <property type="entry name" value="WHD_DRP"/>
    <property type="match status" value="1"/>
</dbReference>
<dbReference type="AlphaFoldDB" id="A0ABD2Y6R9"/>
<dbReference type="GO" id="GO:0051607">
    <property type="term" value="P:defense response to virus"/>
    <property type="evidence" value="ECO:0007669"/>
    <property type="project" value="UniProtKB-ARBA"/>
</dbReference>
<protein>
    <submittedName>
        <fullName evidence="14">Uncharacterized protein</fullName>
    </submittedName>
</protein>
<keyword evidence="9" id="KW-0611">Plant defense</keyword>
<dbReference type="Proteomes" id="UP001630127">
    <property type="component" value="Unassembled WGS sequence"/>
</dbReference>
<dbReference type="InterPro" id="IPR027417">
    <property type="entry name" value="P-loop_NTPase"/>
</dbReference>
<dbReference type="PANTHER" id="PTHR23155">
    <property type="entry name" value="DISEASE RESISTANCE PROTEIN RP"/>
    <property type="match status" value="1"/>
</dbReference>
<keyword evidence="10" id="KW-0067">ATP-binding</keyword>
<dbReference type="InterPro" id="IPR041118">
    <property type="entry name" value="Rx_N"/>
</dbReference>
<evidence type="ECO:0000259" key="12">
    <source>
        <dbReference type="Pfam" id="PF18052"/>
    </source>
</evidence>
<evidence type="ECO:0000256" key="3">
    <source>
        <dbReference type="ARBA" id="ARBA00008894"/>
    </source>
</evidence>
<dbReference type="FunFam" id="3.40.50.300:FF:001091">
    <property type="entry name" value="Probable disease resistance protein At1g61300"/>
    <property type="match status" value="1"/>
</dbReference>
<dbReference type="InterPro" id="IPR058922">
    <property type="entry name" value="WHD_DRP"/>
</dbReference>
<dbReference type="InterPro" id="IPR002182">
    <property type="entry name" value="NB-ARC"/>
</dbReference>
<proteinExistence type="inferred from homology"/>
<dbReference type="Pfam" id="PF00931">
    <property type="entry name" value="NB-ARC"/>
    <property type="match status" value="1"/>
</dbReference>
<keyword evidence="8" id="KW-0547">Nucleotide-binding</keyword>
<evidence type="ECO:0000256" key="1">
    <source>
        <dbReference type="ARBA" id="ARBA00002074"/>
    </source>
</evidence>
<comment type="subcellular location">
    <subcellularLocation>
        <location evidence="2">Cytoplasm</location>
    </subcellularLocation>
</comment>
<keyword evidence="4" id="KW-0963">Cytoplasm</keyword>
<dbReference type="Gene3D" id="1.10.8.430">
    <property type="entry name" value="Helical domain of apoptotic protease-activating factors"/>
    <property type="match status" value="1"/>
</dbReference>
<evidence type="ECO:0000256" key="6">
    <source>
        <dbReference type="ARBA" id="ARBA00022667"/>
    </source>
</evidence>
<feature type="domain" description="Disease resistance protein winged helix" evidence="13">
    <location>
        <begin position="620"/>
        <end position="689"/>
    </location>
</feature>
<dbReference type="GO" id="GO:0005737">
    <property type="term" value="C:cytoplasm"/>
    <property type="evidence" value="ECO:0007669"/>
    <property type="project" value="UniProtKB-SubCell"/>
</dbReference>
<reference evidence="14 15" key="1">
    <citation type="submission" date="2024-11" db="EMBL/GenBank/DDBJ databases">
        <title>A near-complete genome assembly of Cinchona calisaya.</title>
        <authorList>
            <person name="Lian D.C."/>
            <person name="Zhao X.W."/>
            <person name="Wei L."/>
        </authorList>
    </citation>
    <scope>NUCLEOTIDE SEQUENCE [LARGE SCALE GENOMIC DNA]</scope>
    <source>
        <tissue evidence="14">Nenye</tissue>
    </source>
</reference>
<accession>A0ABD2Y6R9</accession>
<dbReference type="Pfam" id="PF18052">
    <property type="entry name" value="Rx_N"/>
    <property type="match status" value="1"/>
</dbReference>
<evidence type="ECO:0000313" key="15">
    <source>
        <dbReference type="Proteomes" id="UP001630127"/>
    </source>
</evidence>
<comment type="function">
    <text evidence="1">Confers resistance to late blight (Phytophthora infestans) races carrying the avirulence gene Avr1. Resistance proteins guard the plant against pathogens that contain an appropriate avirulence protein via an indirect interaction with this avirulence protein. That triggers a defense system including the hypersensitive response, which restricts the pathogen growth.</text>
</comment>
<keyword evidence="6" id="KW-0381">Hypersensitive response</keyword>
<dbReference type="CDD" id="cd14798">
    <property type="entry name" value="RX-CC_like"/>
    <property type="match status" value="1"/>
</dbReference>
<dbReference type="Gene3D" id="3.80.10.10">
    <property type="entry name" value="Ribonuclease Inhibitor"/>
    <property type="match status" value="1"/>
</dbReference>
<dbReference type="InterPro" id="IPR042197">
    <property type="entry name" value="Apaf_helical"/>
</dbReference>
<organism evidence="14 15">
    <name type="scientific">Cinchona calisaya</name>
    <dbReference type="NCBI Taxonomy" id="153742"/>
    <lineage>
        <taxon>Eukaryota</taxon>
        <taxon>Viridiplantae</taxon>
        <taxon>Streptophyta</taxon>
        <taxon>Embryophyta</taxon>
        <taxon>Tracheophyta</taxon>
        <taxon>Spermatophyta</taxon>
        <taxon>Magnoliopsida</taxon>
        <taxon>eudicotyledons</taxon>
        <taxon>Gunneridae</taxon>
        <taxon>Pentapetalae</taxon>
        <taxon>asterids</taxon>
        <taxon>lamiids</taxon>
        <taxon>Gentianales</taxon>
        <taxon>Rubiaceae</taxon>
        <taxon>Cinchonoideae</taxon>
        <taxon>Cinchoneae</taxon>
        <taxon>Cinchona</taxon>
    </lineage>
</organism>
<dbReference type="InterPro" id="IPR044974">
    <property type="entry name" value="Disease_R_plants"/>
</dbReference>
<evidence type="ECO:0000256" key="2">
    <source>
        <dbReference type="ARBA" id="ARBA00004496"/>
    </source>
</evidence>
<evidence type="ECO:0000259" key="13">
    <source>
        <dbReference type="Pfam" id="PF23559"/>
    </source>
</evidence>
<evidence type="ECO:0000259" key="11">
    <source>
        <dbReference type="Pfam" id="PF00931"/>
    </source>
</evidence>
<dbReference type="Gene3D" id="1.10.10.10">
    <property type="entry name" value="Winged helix-like DNA-binding domain superfamily/Winged helix DNA-binding domain"/>
    <property type="match status" value="1"/>
</dbReference>
<dbReference type="InterPro" id="IPR032675">
    <property type="entry name" value="LRR_dom_sf"/>
</dbReference>
<dbReference type="InterPro" id="IPR036388">
    <property type="entry name" value="WH-like_DNA-bd_sf"/>
</dbReference>
<dbReference type="FunFam" id="1.10.10.10:FF:000322">
    <property type="entry name" value="Probable disease resistance protein At1g63360"/>
    <property type="match status" value="1"/>
</dbReference>
<evidence type="ECO:0000256" key="10">
    <source>
        <dbReference type="ARBA" id="ARBA00022840"/>
    </source>
</evidence>